<dbReference type="PROSITE" id="PS50903">
    <property type="entry name" value="RUBREDOXIN_LIKE"/>
    <property type="match status" value="1"/>
</dbReference>
<keyword evidence="5 7" id="KW-0408">Iron</keyword>
<dbReference type="Gene3D" id="3.40.630.30">
    <property type="match status" value="1"/>
</dbReference>
<sequence length="212" mass="23664">MIPSIRTATESDIARCAELLGILFSQEHEFTADAEAQSRALAMITRNPELGRIFVSEIDGEIQGMVMLLFTVSTFLGQKVALLEDMVVAPAYRGKGVGKQLIDHAVDFARREGFGRITLLTDRDNDVAQQLYLSKGFSRSEMVVFRMQLDDETSMKKSESETWMCRECGYLYDPAEGDPESLIKEGTPFAEVSCQWSCPVCFASKADFNPFS</sequence>
<dbReference type="PANTHER" id="PTHR43877:SF2">
    <property type="entry name" value="AMINOALKYLPHOSPHONATE N-ACETYLTRANSFERASE-RELATED"/>
    <property type="match status" value="1"/>
</dbReference>
<feature type="domain" description="Rubredoxin-like" evidence="8">
    <location>
        <begin position="160"/>
        <end position="211"/>
    </location>
</feature>
<dbReference type="PRINTS" id="PR00163">
    <property type="entry name" value="RUBREDOXIN"/>
</dbReference>
<dbReference type="InterPro" id="IPR050832">
    <property type="entry name" value="Bact_Acetyltransf"/>
</dbReference>
<dbReference type="CDD" id="cd04301">
    <property type="entry name" value="NAT_SF"/>
    <property type="match status" value="1"/>
</dbReference>
<name>B4S9V6_PELPB</name>
<keyword evidence="1" id="KW-0813">Transport</keyword>
<proteinExistence type="inferred from homology"/>
<dbReference type="SUPFAM" id="SSF55729">
    <property type="entry name" value="Acyl-CoA N-acyltransferases (Nat)"/>
    <property type="match status" value="1"/>
</dbReference>
<dbReference type="eggNOG" id="COG1773">
    <property type="taxonomic scope" value="Bacteria"/>
</dbReference>
<evidence type="ECO:0000259" key="8">
    <source>
        <dbReference type="PROSITE" id="PS50903"/>
    </source>
</evidence>
<feature type="domain" description="N-acetyltransferase" evidence="9">
    <location>
        <begin position="3"/>
        <end position="160"/>
    </location>
</feature>
<protein>
    <recommendedName>
        <fullName evidence="7">Rubredoxin</fullName>
    </recommendedName>
</protein>
<dbReference type="EMBL" id="CP001110">
    <property type="protein sequence ID" value="ACF43652.1"/>
    <property type="molecule type" value="Genomic_DNA"/>
</dbReference>
<dbReference type="STRING" id="324925.Ppha_1389"/>
<evidence type="ECO:0000256" key="2">
    <source>
        <dbReference type="ARBA" id="ARBA00022679"/>
    </source>
</evidence>
<dbReference type="Pfam" id="PF00583">
    <property type="entry name" value="Acetyltransf_1"/>
    <property type="match status" value="1"/>
</dbReference>
<keyword evidence="11" id="KW-1185">Reference proteome</keyword>
<dbReference type="CDD" id="cd00730">
    <property type="entry name" value="rubredoxin"/>
    <property type="match status" value="1"/>
</dbReference>
<dbReference type="InterPro" id="IPR024935">
    <property type="entry name" value="Rubredoxin_dom"/>
</dbReference>
<dbReference type="PANTHER" id="PTHR43877">
    <property type="entry name" value="AMINOALKYLPHOSPHONATE N-ACETYLTRANSFERASE-RELATED-RELATED"/>
    <property type="match status" value="1"/>
</dbReference>
<dbReference type="OrthoDB" id="9805924at2"/>
<evidence type="ECO:0000256" key="1">
    <source>
        <dbReference type="ARBA" id="ARBA00022448"/>
    </source>
</evidence>
<dbReference type="InterPro" id="IPR024934">
    <property type="entry name" value="Rubredoxin-like_dom"/>
</dbReference>
<reference evidence="10 11" key="1">
    <citation type="submission" date="2008-06" db="EMBL/GenBank/DDBJ databases">
        <title>Complete sequence of Pelodictyon phaeoclathratiforme BU-1.</title>
        <authorList>
            <consortium name="US DOE Joint Genome Institute"/>
            <person name="Lucas S."/>
            <person name="Copeland A."/>
            <person name="Lapidus A."/>
            <person name="Glavina del Rio T."/>
            <person name="Dalin E."/>
            <person name="Tice H."/>
            <person name="Bruce D."/>
            <person name="Goodwin L."/>
            <person name="Pitluck S."/>
            <person name="Schmutz J."/>
            <person name="Larimer F."/>
            <person name="Land M."/>
            <person name="Hauser L."/>
            <person name="Kyrpides N."/>
            <person name="Mikhailova N."/>
            <person name="Liu Z."/>
            <person name="Li T."/>
            <person name="Zhao F."/>
            <person name="Overmann J."/>
            <person name="Bryant D.A."/>
            <person name="Richardson P."/>
        </authorList>
    </citation>
    <scope>NUCLEOTIDE SEQUENCE [LARGE SCALE GENOMIC DNA]</scope>
    <source>
        <strain evidence="11">DSM 5477 / BU-1</strain>
    </source>
</reference>
<accession>B4S9V6</accession>
<evidence type="ECO:0000313" key="11">
    <source>
        <dbReference type="Proteomes" id="UP000002724"/>
    </source>
</evidence>
<evidence type="ECO:0000256" key="7">
    <source>
        <dbReference type="RuleBase" id="RU003820"/>
    </source>
</evidence>
<dbReference type="PROSITE" id="PS51186">
    <property type="entry name" value="GNAT"/>
    <property type="match status" value="1"/>
</dbReference>
<keyword evidence="6" id="KW-0012">Acyltransferase</keyword>
<dbReference type="InterPro" id="IPR016181">
    <property type="entry name" value="Acyl_CoA_acyltransferase"/>
</dbReference>
<keyword evidence="3 7" id="KW-0479">Metal-binding</keyword>
<dbReference type="eggNOG" id="COG0456">
    <property type="taxonomic scope" value="Bacteria"/>
</dbReference>
<dbReference type="Pfam" id="PF00301">
    <property type="entry name" value="Rubredoxin"/>
    <property type="match status" value="1"/>
</dbReference>
<keyword evidence="4 7" id="KW-0249">Electron transport</keyword>
<dbReference type="GO" id="GO:0005506">
    <property type="term" value="F:iron ion binding"/>
    <property type="evidence" value="ECO:0007669"/>
    <property type="project" value="UniProtKB-UniRule"/>
</dbReference>
<gene>
    <name evidence="10" type="ordered locus">Ppha_1389</name>
</gene>
<organism evidence="10 11">
    <name type="scientific">Pelodictyon phaeoclathratiforme (strain DSM 5477 / BU-1)</name>
    <dbReference type="NCBI Taxonomy" id="324925"/>
    <lineage>
        <taxon>Bacteria</taxon>
        <taxon>Pseudomonadati</taxon>
        <taxon>Chlorobiota</taxon>
        <taxon>Chlorobiia</taxon>
        <taxon>Chlorobiales</taxon>
        <taxon>Chlorobiaceae</taxon>
        <taxon>Chlorobium/Pelodictyon group</taxon>
        <taxon>Pelodictyon</taxon>
    </lineage>
</organism>
<evidence type="ECO:0000256" key="4">
    <source>
        <dbReference type="ARBA" id="ARBA00022982"/>
    </source>
</evidence>
<dbReference type="InterPro" id="IPR000182">
    <property type="entry name" value="GNAT_dom"/>
</dbReference>
<comment type="similarity">
    <text evidence="7">Belongs to the rubredoxin family.</text>
</comment>
<dbReference type="GO" id="GO:0016747">
    <property type="term" value="F:acyltransferase activity, transferring groups other than amino-acyl groups"/>
    <property type="evidence" value="ECO:0007669"/>
    <property type="project" value="InterPro"/>
</dbReference>
<evidence type="ECO:0000259" key="9">
    <source>
        <dbReference type="PROSITE" id="PS51186"/>
    </source>
</evidence>
<dbReference type="HOGENOM" id="CLU_013985_34_9_10"/>
<evidence type="ECO:0000313" key="10">
    <source>
        <dbReference type="EMBL" id="ACF43652.1"/>
    </source>
</evidence>
<keyword evidence="2 10" id="KW-0808">Transferase</keyword>
<dbReference type="KEGG" id="pph:Ppha_1389"/>
<dbReference type="SUPFAM" id="SSF57802">
    <property type="entry name" value="Rubredoxin-like"/>
    <property type="match status" value="1"/>
</dbReference>
<dbReference type="Proteomes" id="UP000002724">
    <property type="component" value="Chromosome"/>
</dbReference>
<dbReference type="AlphaFoldDB" id="B4S9V6"/>
<evidence type="ECO:0000256" key="6">
    <source>
        <dbReference type="ARBA" id="ARBA00023315"/>
    </source>
</evidence>
<dbReference type="RefSeq" id="WP_012508143.1">
    <property type="nucleotide sequence ID" value="NC_011060.1"/>
</dbReference>
<evidence type="ECO:0000256" key="5">
    <source>
        <dbReference type="ARBA" id="ARBA00023004"/>
    </source>
</evidence>
<comment type="cofactor">
    <cofactor evidence="7">
        <name>Fe(3+)</name>
        <dbReference type="ChEBI" id="CHEBI:29034"/>
    </cofactor>
</comment>
<evidence type="ECO:0000256" key="3">
    <source>
        <dbReference type="ARBA" id="ARBA00022723"/>
    </source>
</evidence>
<dbReference type="Gene3D" id="2.20.28.10">
    <property type="match status" value="1"/>
</dbReference>